<organism evidence="2 3">
    <name type="scientific">Yersinia nurmii</name>
    <dbReference type="NCBI Taxonomy" id="685706"/>
    <lineage>
        <taxon>Bacteria</taxon>
        <taxon>Pseudomonadati</taxon>
        <taxon>Pseudomonadota</taxon>
        <taxon>Gammaproteobacteria</taxon>
        <taxon>Enterobacterales</taxon>
        <taxon>Yersiniaceae</taxon>
        <taxon>Yersinia</taxon>
    </lineage>
</organism>
<protein>
    <submittedName>
        <fullName evidence="2">Uncharacterized protein</fullName>
    </submittedName>
</protein>
<gene>
    <name evidence="2" type="ORF">ERS137967_03697</name>
</gene>
<dbReference type="Proteomes" id="UP000040578">
    <property type="component" value="Unassembled WGS sequence"/>
</dbReference>
<keyword evidence="3" id="KW-1185">Reference proteome</keyword>
<accession>A0ABM9SNU4</accession>
<reference evidence="2 3" key="1">
    <citation type="submission" date="2015-03" db="EMBL/GenBank/DDBJ databases">
        <authorList>
            <consortium name="Pathogen Informatics"/>
            <person name="Murphy D."/>
        </authorList>
    </citation>
    <scope>NUCLEOTIDE SEQUENCE [LARGE SCALE GENOMIC DNA]</scope>
    <source>
        <strain evidence="3">type strain: CIP110231</strain>
    </source>
</reference>
<evidence type="ECO:0000313" key="2">
    <source>
        <dbReference type="EMBL" id="CNF26696.1"/>
    </source>
</evidence>
<name>A0ABM9SNU4_9GAMM</name>
<dbReference type="EMBL" id="CPYD01000021">
    <property type="protein sequence ID" value="CNF26696.1"/>
    <property type="molecule type" value="Genomic_DNA"/>
</dbReference>
<evidence type="ECO:0000313" key="3">
    <source>
        <dbReference type="Proteomes" id="UP000040578"/>
    </source>
</evidence>
<feature type="signal peptide" evidence="1">
    <location>
        <begin position="1"/>
        <end position="22"/>
    </location>
</feature>
<proteinExistence type="predicted"/>
<sequence>MKRTVALLVSISYLLLSSIAIAEGIDVVEQISAPGGKITYYIVANRSVDGESPPPTAIMSRSNNENKIILRERPDNDTEKTLSSFSNLYLSPDAKNLYFNSSAWATSDAIHSLDIATGNVKFIAAGSLACVVLAGEYQGDLIVMKHRYFVQGGSHDDLYLVDINGKEKGLVAQGTDKRHVCPTLGS</sequence>
<dbReference type="SUPFAM" id="SSF82171">
    <property type="entry name" value="DPP6 N-terminal domain-like"/>
    <property type="match status" value="1"/>
</dbReference>
<feature type="chain" id="PRO_5045942746" evidence="1">
    <location>
        <begin position="23"/>
        <end position="186"/>
    </location>
</feature>
<keyword evidence="1" id="KW-0732">Signal</keyword>
<comment type="caution">
    <text evidence="2">The sequence shown here is derived from an EMBL/GenBank/DDBJ whole genome shotgun (WGS) entry which is preliminary data.</text>
</comment>
<dbReference type="RefSeq" id="WP_049602308.1">
    <property type="nucleotide sequence ID" value="NZ_CPYD01000021.1"/>
</dbReference>
<evidence type="ECO:0000256" key="1">
    <source>
        <dbReference type="SAM" id="SignalP"/>
    </source>
</evidence>